<dbReference type="EC" id="3.6.1.-" evidence="3"/>
<dbReference type="PROSITE" id="PS51462">
    <property type="entry name" value="NUDIX"/>
    <property type="match status" value="1"/>
</dbReference>
<dbReference type="SUPFAM" id="SSF55811">
    <property type="entry name" value="Nudix"/>
    <property type="match status" value="1"/>
</dbReference>
<evidence type="ECO:0000313" key="3">
    <source>
        <dbReference type="EMBL" id="MDQ0342489.1"/>
    </source>
</evidence>
<proteinExistence type="predicted"/>
<reference evidence="3 4" key="1">
    <citation type="submission" date="2023-07" db="EMBL/GenBank/DDBJ databases">
        <title>Genomic Encyclopedia of Type Strains, Phase IV (KMG-IV): sequencing the most valuable type-strain genomes for metagenomic binning, comparative biology and taxonomic classification.</title>
        <authorList>
            <person name="Goeker M."/>
        </authorList>
    </citation>
    <scope>NUCLEOTIDE SEQUENCE [LARGE SCALE GENOMIC DNA]</scope>
    <source>
        <strain evidence="3 4">DSM 27848</strain>
    </source>
</reference>
<dbReference type="InterPro" id="IPR000086">
    <property type="entry name" value="NUDIX_hydrolase_dom"/>
</dbReference>
<evidence type="ECO:0000313" key="4">
    <source>
        <dbReference type="Proteomes" id="UP001232343"/>
    </source>
</evidence>
<evidence type="ECO:0000259" key="2">
    <source>
        <dbReference type="PROSITE" id="PS51462"/>
    </source>
</evidence>
<gene>
    <name evidence="3" type="ORF">J2S14_001301</name>
</gene>
<dbReference type="InterPro" id="IPR020084">
    <property type="entry name" value="NUDIX_hydrolase_CS"/>
</dbReference>
<dbReference type="Gene3D" id="3.90.79.10">
    <property type="entry name" value="Nucleoside Triphosphate Pyrophosphohydrolase"/>
    <property type="match status" value="1"/>
</dbReference>
<dbReference type="EMBL" id="JAUSUO010000002">
    <property type="protein sequence ID" value="MDQ0342489.1"/>
    <property type="molecule type" value="Genomic_DNA"/>
</dbReference>
<sequence>MIRRAVGAIVSYGPRFLLVHKVKINAIGGKENIQGELDFVKGGVEDNEDLKMAMLRELEEETGSSSYALIKQFEEKICFEFPPDLRTKIGYDRQETTMFHFEYVGDPSSLKPLDNEIDEIMFVEIEDVLKKLTHSDTRKFFEKYFSTF</sequence>
<accession>A0ABU0D272</accession>
<organism evidence="3 4">
    <name type="scientific">Lederbergia wuyishanensis</name>
    <dbReference type="NCBI Taxonomy" id="1347903"/>
    <lineage>
        <taxon>Bacteria</taxon>
        <taxon>Bacillati</taxon>
        <taxon>Bacillota</taxon>
        <taxon>Bacilli</taxon>
        <taxon>Bacillales</taxon>
        <taxon>Bacillaceae</taxon>
        <taxon>Lederbergia</taxon>
    </lineage>
</organism>
<dbReference type="GO" id="GO:0016787">
    <property type="term" value="F:hydrolase activity"/>
    <property type="evidence" value="ECO:0007669"/>
    <property type="project" value="UniProtKB-KW"/>
</dbReference>
<comment type="caution">
    <text evidence="3">The sequence shown here is derived from an EMBL/GenBank/DDBJ whole genome shotgun (WGS) entry which is preliminary data.</text>
</comment>
<dbReference type="InterPro" id="IPR015797">
    <property type="entry name" value="NUDIX_hydrolase-like_dom_sf"/>
</dbReference>
<keyword evidence="1 3" id="KW-0378">Hydrolase</keyword>
<name>A0ABU0D272_9BACI</name>
<feature type="domain" description="Nudix hydrolase" evidence="2">
    <location>
        <begin position="1"/>
        <end position="146"/>
    </location>
</feature>
<protein>
    <submittedName>
        <fullName evidence="3">(Di)nucleoside polyphosphate hydrolase</fullName>
        <ecNumber evidence="3">3.6.1.-</ecNumber>
    </submittedName>
</protein>
<dbReference type="Proteomes" id="UP001232343">
    <property type="component" value="Unassembled WGS sequence"/>
</dbReference>
<dbReference type="Pfam" id="PF00293">
    <property type="entry name" value="NUDIX"/>
    <property type="match status" value="1"/>
</dbReference>
<dbReference type="RefSeq" id="WP_244680946.1">
    <property type="nucleotide sequence ID" value="NZ_JALIRM010000002.1"/>
</dbReference>
<keyword evidence="4" id="KW-1185">Reference proteome</keyword>
<evidence type="ECO:0000256" key="1">
    <source>
        <dbReference type="ARBA" id="ARBA00022801"/>
    </source>
</evidence>
<dbReference type="PROSITE" id="PS00893">
    <property type="entry name" value="NUDIX_BOX"/>
    <property type="match status" value="1"/>
</dbReference>